<evidence type="ECO:0000256" key="1">
    <source>
        <dbReference type="SAM" id="SignalP"/>
    </source>
</evidence>
<dbReference type="AlphaFoldDB" id="A0A8H7V026"/>
<evidence type="ECO:0000313" key="2">
    <source>
        <dbReference type="EMBL" id="KAG2205086.1"/>
    </source>
</evidence>
<feature type="chain" id="PRO_5034809756" evidence="1">
    <location>
        <begin position="22"/>
        <end position="567"/>
    </location>
</feature>
<name>A0A8H7V026_9FUNG</name>
<keyword evidence="1" id="KW-0732">Signal</keyword>
<protein>
    <submittedName>
        <fullName evidence="2">Uncharacterized protein</fullName>
    </submittedName>
</protein>
<sequence>MKWRVLILLMAGVSMIYLVSLLQDTPYPHPVVIQASIPKTSRVNEPTQILLSIHHDYIYRTHVHFEAVLDANRAYVRGVDSVKAGVNGLIIQSRKKKVDLLSEVAEEDWEVCFKHLLSGPITKISKSAEGTDSHQFAILYHVMDDQDIKHFVRLYYFSTDNHGTTSEYKDLLLPGNTMINAISLEQDTILYSRDPDSYRFRVAALPDNLLLSPHSKKSSPIPLTTGQTGDLAKSNYQPNATELYTGLLCKLYSSNPQTYRVYSLDVYKTKYLFHSSVTISDGVALSPKDHGFNTGNWVFRDHFSSKDKVIIDENLEYMTFVDGAHFHQETTEIEMPKPSISRSRYGKTVVVSLIRNNFQTLDFTDRLGALMNDASERDHLYKMEDGKILPEFYHSMQAIDSVETAETAYDASDIRGVQVNENGTLLAVWTKSKSIYIYKRGSADRVTKSWTGVGKMFDATTSYINIESPHHLEKPLEWILRMVITPKEGHIGFVTPIGAAMFWNYNDSNFISIGMKNNIVNTYLIDEVEEQKAVNFQSFIRDKWDLWTVMTMIVTIFVVNEYKTYSY</sequence>
<comment type="caution">
    <text evidence="2">The sequence shown here is derived from an EMBL/GenBank/DDBJ whole genome shotgun (WGS) entry which is preliminary data.</text>
</comment>
<accession>A0A8H7V026</accession>
<evidence type="ECO:0000313" key="3">
    <source>
        <dbReference type="Proteomes" id="UP000603453"/>
    </source>
</evidence>
<dbReference type="EMBL" id="JAEPRD010000039">
    <property type="protein sequence ID" value="KAG2205086.1"/>
    <property type="molecule type" value="Genomic_DNA"/>
</dbReference>
<organism evidence="2 3">
    <name type="scientific">Mucor saturninus</name>
    <dbReference type="NCBI Taxonomy" id="64648"/>
    <lineage>
        <taxon>Eukaryota</taxon>
        <taxon>Fungi</taxon>
        <taxon>Fungi incertae sedis</taxon>
        <taxon>Mucoromycota</taxon>
        <taxon>Mucoromycotina</taxon>
        <taxon>Mucoromycetes</taxon>
        <taxon>Mucorales</taxon>
        <taxon>Mucorineae</taxon>
        <taxon>Mucoraceae</taxon>
        <taxon>Mucor</taxon>
    </lineage>
</organism>
<dbReference type="Proteomes" id="UP000603453">
    <property type="component" value="Unassembled WGS sequence"/>
</dbReference>
<reference evidence="2" key="1">
    <citation type="submission" date="2020-12" db="EMBL/GenBank/DDBJ databases">
        <title>Metabolic potential, ecology and presence of endohyphal bacteria is reflected in genomic diversity of Mucoromycotina.</title>
        <authorList>
            <person name="Muszewska A."/>
            <person name="Okrasinska A."/>
            <person name="Steczkiewicz K."/>
            <person name="Drgas O."/>
            <person name="Orlowska M."/>
            <person name="Perlinska-Lenart U."/>
            <person name="Aleksandrzak-Piekarczyk T."/>
            <person name="Szatraj K."/>
            <person name="Zielenkiewicz U."/>
            <person name="Pilsyk S."/>
            <person name="Malc E."/>
            <person name="Mieczkowski P."/>
            <person name="Kruszewska J.S."/>
            <person name="Biernat P."/>
            <person name="Pawlowska J."/>
        </authorList>
    </citation>
    <scope>NUCLEOTIDE SEQUENCE</scope>
    <source>
        <strain evidence="2">WA0000017839</strain>
    </source>
</reference>
<feature type="signal peptide" evidence="1">
    <location>
        <begin position="1"/>
        <end position="21"/>
    </location>
</feature>
<dbReference type="OrthoDB" id="2153288at2759"/>
<keyword evidence="3" id="KW-1185">Reference proteome</keyword>
<proteinExistence type="predicted"/>
<gene>
    <name evidence="2" type="ORF">INT47_002180</name>
</gene>